<evidence type="ECO:0000313" key="2">
    <source>
        <dbReference type="EMBL" id="TDZ38874.1"/>
    </source>
</evidence>
<protein>
    <submittedName>
        <fullName evidence="2">Uncharacterized protein</fullName>
    </submittedName>
</protein>
<organism evidence="2 3">
    <name type="scientific">Colletotrichum spinosum</name>
    <dbReference type="NCBI Taxonomy" id="1347390"/>
    <lineage>
        <taxon>Eukaryota</taxon>
        <taxon>Fungi</taxon>
        <taxon>Dikarya</taxon>
        <taxon>Ascomycota</taxon>
        <taxon>Pezizomycotina</taxon>
        <taxon>Sordariomycetes</taxon>
        <taxon>Hypocreomycetidae</taxon>
        <taxon>Glomerellales</taxon>
        <taxon>Glomerellaceae</taxon>
        <taxon>Colletotrichum</taxon>
        <taxon>Colletotrichum orbiculare species complex</taxon>
    </lineage>
</organism>
<keyword evidence="3" id="KW-1185">Reference proteome</keyword>
<evidence type="ECO:0000313" key="3">
    <source>
        <dbReference type="Proteomes" id="UP000295083"/>
    </source>
</evidence>
<gene>
    <name evidence="2" type="ORF">C8035_v006873</name>
</gene>
<comment type="caution">
    <text evidence="2">The sequence shown here is derived from an EMBL/GenBank/DDBJ whole genome shotgun (WGS) entry which is preliminary data.</text>
</comment>
<accession>A0A4R8QQN4</accession>
<feature type="region of interest" description="Disordered" evidence="1">
    <location>
        <begin position="56"/>
        <end position="92"/>
    </location>
</feature>
<evidence type="ECO:0000256" key="1">
    <source>
        <dbReference type="SAM" id="MobiDB-lite"/>
    </source>
</evidence>
<dbReference type="AlphaFoldDB" id="A0A4R8QQN4"/>
<feature type="compositionally biased region" description="Basic and acidic residues" evidence="1">
    <location>
        <begin position="174"/>
        <end position="187"/>
    </location>
</feature>
<reference evidence="2 3" key="1">
    <citation type="submission" date="2018-11" db="EMBL/GenBank/DDBJ databases">
        <title>Genome sequence and assembly of Colletotrichum spinosum.</title>
        <authorList>
            <person name="Gan P."/>
            <person name="Shirasu K."/>
        </authorList>
    </citation>
    <scope>NUCLEOTIDE SEQUENCE [LARGE SCALE GENOMIC DNA]</scope>
    <source>
        <strain evidence="2 3">CBS 515.97</strain>
    </source>
</reference>
<dbReference type="Proteomes" id="UP000295083">
    <property type="component" value="Unassembled WGS sequence"/>
</dbReference>
<proteinExistence type="predicted"/>
<dbReference type="EMBL" id="QAPG01000013">
    <property type="protein sequence ID" value="TDZ38874.1"/>
    <property type="molecule type" value="Genomic_DNA"/>
</dbReference>
<name>A0A4R8QQN4_9PEZI</name>
<sequence length="193" mass="22293">MSRLAYSWATESRAELKFRQFSCQQHSPRDCYPEKRSTRRHQGVRVPRQLRYMKRGRYVSTSQARRGESSFPPHSIPVAPKPRSALATTPEGRLRWRAPVRRRTELYLAKYPTKPDSDTCMFAGQVANAARTARSGCLTVETIWEALGRQTEDPEVYGYGVEDNRYYAKLREAGRESDAVQREHGDGPYEEYV</sequence>
<feature type="region of interest" description="Disordered" evidence="1">
    <location>
        <begin position="174"/>
        <end position="193"/>
    </location>
</feature>